<name>A0A897N2J1_9EURY</name>
<organism evidence="1 2">
    <name type="scientific">Halapricum desulfuricans</name>
    <dbReference type="NCBI Taxonomy" id="2841257"/>
    <lineage>
        <taxon>Archaea</taxon>
        <taxon>Methanobacteriati</taxon>
        <taxon>Methanobacteriota</taxon>
        <taxon>Stenosarchaea group</taxon>
        <taxon>Halobacteria</taxon>
        <taxon>Halobacteriales</taxon>
        <taxon>Haloarculaceae</taxon>
        <taxon>Halapricum</taxon>
    </lineage>
</organism>
<evidence type="ECO:0000313" key="2">
    <source>
        <dbReference type="Proteomes" id="UP000663525"/>
    </source>
</evidence>
<gene>
    <name evidence="1" type="ORF">HSR121_2390</name>
</gene>
<sequence>MQTPSNVLVDASNVDDTGMLACTRLLLEADLDRIGVVTVEHTPAEWDRQLRQLPRRVPPVEYVDVETLARSTSASTAGDRPSSVTTVADPEDLTALGTAMDDLLQGNDERVGVCLHSISALLQFVEREPLFKFLHLMSERARRAEALGAYYLDSTTSGAELRALFSNLCEVVATFDGEAFDLSSGKYASASASAD</sequence>
<evidence type="ECO:0000313" key="1">
    <source>
        <dbReference type="EMBL" id="QSG06711.1"/>
    </source>
</evidence>
<dbReference type="EMBL" id="CP064787">
    <property type="protein sequence ID" value="QSG06711.1"/>
    <property type="molecule type" value="Genomic_DNA"/>
</dbReference>
<reference evidence="1" key="1">
    <citation type="submission" date="2020-11" db="EMBL/GenBank/DDBJ databases">
        <title>Carbohydrate-dependent, anaerobic sulfur respiration: A novel catabolism in halophilic archaea.</title>
        <authorList>
            <person name="Sorokin D.Y."/>
            <person name="Messina E."/>
            <person name="Smedile F."/>
            <person name="La Cono V."/>
            <person name="Hallsworth J.E."/>
            <person name="Yakimov M.M."/>
        </authorList>
    </citation>
    <scope>NUCLEOTIDE SEQUENCE</scope>
    <source>
        <strain evidence="1">HSR12-1</strain>
    </source>
</reference>
<proteinExistence type="predicted"/>
<dbReference type="Pfam" id="PF24336">
    <property type="entry name" value="DUF7504"/>
    <property type="match status" value="1"/>
</dbReference>
<dbReference type="AlphaFoldDB" id="A0A897N2J1"/>
<protein>
    <submittedName>
        <fullName evidence="1">KaiC-like protein ATPase</fullName>
    </submittedName>
</protein>
<accession>A0A897N2J1</accession>
<dbReference type="InterPro" id="IPR055927">
    <property type="entry name" value="DUF7504"/>
</dbReference>
<dbReference type="Proteomes" id="UP000663525">
    <property type="component" value="Chromosome"/>
</dbReference>